<dbReference type="SUPFAM" id="SSF54928">
    <property type="entry name" value="RNA-binding domain, RBD"/>
    <property type="match status" value="1"/>
</dbReference>
<proteinExistence type="predicted"/>
<dbReference type="InterPro" id="IPR035979">
    <property type="entry name" value="RBD_domain_sf"/>
</dbReference>
<dbReference type="OMA" id="HIVFYDA"/>
<dbReference type="InterPro" id="IPR000504">
    <property type="entry name" value="RRM_dom"/>
</dbReference>
<dbReference type="CDD" id="cd12246">
    <property type="entry name" value="RRM1_U1A_like"/>
    <property type="match status" value="1"/>
</dbReference>
<dbReference type="Pfam" id="PF00076">
    <property type="entry name" value="RRM_1"/>
    <property type="match status" value="1"/>
</dbReference>
<dbReference type="AlphaFoldDB" id="A0A1G4MEP1"/>
<gene>
    <name evidence="4" type="ORF">LAFE_0F05468G</name>
</gene>
<organism evidence="4 5">
    <name type="scientific">Lachancea fermentati</name>
    <name type="common">Zygosaccharomyces fermentati</name>
    <dbReference type="NCBI Taxonomy" id="4955"/>
    <lineage>
        <taxon>Eukaryota</taxon>
        <taxon>Fungi</taxon>
        <taxon>Dikarya</taxon>
        <taxon>Ascomycota</taxon>
        <taxon>Saccharomycotina</taxon>
        <taxon>Saccharomycetes</taxon>
        <taxon>Saccharomycetales</taxon>
        <taxon>Saccharomycetaceae</taxon>
        <taxon>Lachancea</taxon>
    </lineage>
</organism>
<evidence type="ECO:0000259" key="3">
    <source>
        <dbReference type="PROSITE" id="PS50102"/>
    </source>
</evidence>
<keyword evidence="5" id="KW-1185">Reference proteome</keyword>
<dbReference type="PROSITE" id="PS50102">
    <property type="entry name" value="RRM"/>
    <property type="match status" value="1"/>
</dbReference>
<dbReference type="InterPro" id="IPR012677">
    <property type="entry name" value="Nucleotide-bd_a/b_plait_sf"/>
</dbReference>
<protein>
    <submittedName>
        <fullName evidence="4">LAFE_0F05468g1_1</fullName>
    </submittedName>
</protein>
<feature type="domain" description="RRM" evidence="3">
    <location>
        <begin position="40"/>
        <end position="117"/>
    </location>
</feature>
<dbReference type="OrthoDB" id="277802at2759"/>
<dbReference type="EMBL" id="LT598490">
    <property type="protein sequence ID" value="SCW02394.1"/>
    <property type="molecule type" value="Genomic_DNA"/>
</dbReference>
<evidence type="ECO:0000313" key="4">
    <source>
        <dbReference type="EMBL" id="SCW02394.1"/>
    </source>
</evidence>
<evidence type="ECO:0000313" key="5">
    <source>
        <dbReference type="Proteomes" id="UP000190831"/>
    </source>
</evidence>
<feature type="region of interest" description="Disordered" evidence="2">
    <location>
        <begin position="1"/>
        <end position="42"/>
    </location>
</feature>
<dbReference type="Gene3D" id="3.30.70.330">
    <property type="match status" value="1"/>
</dbReference>
<dbReference type="STRING" id="4955.A0A1G4MEP1"/>
<dbReference type="Proteomes" id="UP000190831">
    <property type="component" value="Chromosome F"/>
</dbReference>
<feature type="compositionally biased region" description="Basic and acidic residues" evidence="2">
    <location>
        <begin position="1"/>
        <end position="29"/>
    </location>
</feature>
<sequence>MAASKRHGEGTISSEKKLDSVVKRQRIQEENSPGEPSPKNTLYVHNLNDKVRIKTMRENLYLFFSTYGEVLQISMSPKLRGQAFVVLRSVDEANLARLSLQGDQFFGKPVHIQFSKHNTKSIIDEQA</sequence>
<name>A0A1G4MEP1_LACFM</name>
<dbReference type="GO" id="GO:0003723">
    <property type="term" value="F:RNA binding"/>
    <property type="evidence" value="ECO:0007669"/>
    <property type="project" value="UniProtKB-UniRule"/>
</dbReference>
<reference evidence="5" key="1">
    <citation type="submission" date="2016-03" db="EMBL/GenBank/DDBJ databases">
        <authorList>
            <person name="Devillers H."/>
        </authorList>
    </citation>
    <scope>NUCLEOTIDE SEQUENCE [LARGE SCALE GENOMIC DNA]</scope>
</reference>
<evidence type="ECO:0000256" key="1">
    <source>
        <dbReference type="PROSITE-ProRule" id="PRU00176"/>
    </source>
</evidence>
<keyword evidence="1" id="KW-0694">RNA-binding</keyword>
<accession>A0A1G4MEP1</accession>
<dbReference type="SMART" id="SM00360">
    <property type="entry name" value="RRM"/>
    <property type="match status" value="1"/>
</dbReference>
<evidence type="ECO:0000256" key="2">
    <source>
        <dbReference type="SAM" id="MobiDB-lite"/>
    </source>
</evidence>